<organism evidence="1">
    <name type="scientific">Anguilla anguilla</name>
    <name type="common">European freshwater eel</name>
    <name type="synonym">Muraena anguilla</name>
    <dbReference type="NCBI Taxonomy" id="7936"/>
    <lineage>
        <taxon>Eukaryota</taxon>
        <taxon>Metazoa</taxon>
        <taxon>Chordata</taxon>
        <taxon>Craniata</taxon>
        <taxon>Vertebrata</taxon>
        <taxon>Euteleostomi</taxon>
        <taxon>Actinopterygii</taxon>
        <taxon>Neopterygii</taxon>
        <taxon>Teleostei</taxon>
        <taxon>Anguilliformes</taxon>
        <taxon>Anguillidae</taxon>
        <taxon>Anguilla</taxon>
    </lineage>
</organism>
<reference evidence="1" key="2">
    <citation type="journal article" date="2015" name="Fish Shellfish Immunol.">
        <title>Early steps in the European eel (Anguilla anguilla)-Vibrio vulnificus interaction in the gills: Role of the RtxA13 toxin.</title>
        <authorList>
            <person name="Callol A."/>
            <person name="Pajuelo D."/>
            <person name="Ebbesson L."/>
            <person name="Teles M."/>
            <person name="MacKenzie S."/>
            <person name="Amaro C."/>
        </authorList>
    </citation>
    <scope>NUCLEOTIDE SEQUENCE</scope>
</reference>
<evidence type="ECO:0000313" key="1">
    <source>
        <dbReference type="EMBL" id="JAI04011.1"/>
    </source>
</evidence>
<proteinExistence type="predicted"/>
<dbReference type="AlphaFoldDB" id="A0A0E9XQ79"/>
<sequence>MIQIRDGRTRSNSPEVKTLQARQRYQHAFRMFRYASRGIFKAAVMLQKQLLPEEYSISKTKATLMTNQRHKTLSSEMSDYMKNRGGVRH</sequence>
<name>A0A0E9XQ79_ANGAN</name>
<protein>
    <submittedName>
        <fullName evidence="1">Uncharacterized protein</fullName>
    </submittedName>
</protein>
<dbReference type="EMBL" id="GBXM01004567">
    <property type="protein sequence ID" value="JAI04011.1"/>
    <property type="molecule type" value="Transcribed_RNA"/>
</dbReference>
<reference evidence="1" key="1">
    <citation type="submission" date="2014-11" db="EMBL/GenBank/DDBJ databases">
        <authorList>
            <person name="Amaro Gonzalez C."/>
        </authorList>
    </citation>
    <scope>NUCLEOTIDE SEQUENCE</scope>
</reference>
<accession>A0A0E9XQ79</accession>